<dbReference type="InterPro" id="IPR011342">
    <property type="entry name" value="Shikimate_DH"/>
</dbReference>
<feature type="binding site" evidence="8">
    <location>
        <position position="239"/>
    </location>
    <ligand>
        <name>NADP(+)</name>
        <dbReference type="ChEBI" id="CHEBI:58349"/>
    </ligand>
</feature>
<dbReference type="InterPro" id="IPR022893">
    <property type="entry name" value="Shikimate_DH_fam"/>
</dbReference>
<evidence type="ECO:0000256" key="3">
    <source>
        <dbReference type="ARBA" id="ARBA00022605"/>
    </source>
</evidence>
<proteinExistence type="inferred from homology"/>
<evidence type="ECO:0000256" key="8">
    <source>
        <dbReference type="HAMAP-Rule" id="MF_00222"/>
    </source>
</evidence>
<dbReference type="PANTHER" id="PTHR21089">
    <property type="entry name" value="SHIKIMATE DEHYDROGENASE"/>
    <property type="match status" value="1"/>
</dbReference>
<comment type="pathway">
    <text evidence="1 8">Metabolic intermediate biosynthesis; chorismate biosynthesis; chorismate from D-erythrose 4-phosphate and phosphoenolpyruvate: step 4/7.</text>
</comment>
<name>A0A0C5VDQ0_9GAMM</name>
<evidence type="ECO:0000313" key="12">
    <source>
        <dbReference type="EMBL" id="AJQ92652.1"/>
    </source>
</evidence>
<comment type="catalytic activity">
    <reaction evidence="7 8">
        <text>shikimate + NADP(+) = 3-dehydroshikimate + NADPH + H(+)</text>
        <dbReference type="Rhea" id="RHEA:17737"/>
        <dbReference type="ChEBI" id="CHEBI:15378"/>
        <dbReference type="ChEBI" id="CHEBI:16630"/>
        <dbReference type="ChEBI" id="CHEBI:36208"/>
        <dbReference type="ChEBI" id="CHEBI:57783"/>
        <dbReference type="ChEBI" id="CHEBI:58349"/>
        <dbReference type="EC" id="1.1.1.25"/>
    </reaction>
</comment>
<keyword evidence="6 8" id="KW-0057">Aromatic amino acid biosynthesis</keyword>
<dbReference type="SUPFAM" id="SSF53223">
    <property type="entry name" value="Aminoacid dehydrogenase-like, N-terminal domain"/>
    <property type="match status" value="1"/>
</dbReference>
<feature type="binding site" evidence="8">
    <location>
        <position position="103"/>
    </location>
    <ligand>
        <name>shikimate</name>
        <dbReference type="ChEBI" id="CHEBI:36208"/>
    </ligand>
</feature>
<evidence type="ECO:0000259" key="9">
    <source>
        <dbReference type="Pfam" id="PF01488"/>
    </source>
</evidence>
<dbReference type="SUPFAM" id="SSF51735">
    <property type="entry name" value="NAD(P)-binding Rossmann-fold domains"/>
    <property type="match status" value="1"/>
</dbReference>
<dbReference type="PANTHER" id="PTHR21089:SF1">
    <property type="entry name" value="BIFUNCTIONAL 3-DEHYDROQUINATE DEHYDRATASE_SHIKIMATE DEHYDROGENASE, CHLOROPLASTIC"/>
    <property type="match status" value="1"/>
</dbReference>
<dbReference type="InterPro" id="IPR046346">
    <property type="entry name" value="Aminoacid_DH-like_N_sf"/>
</dbReference>
<dbReference type="Proteomes" id="UP000032266">
    <property type="component" value="Chromosome"/>
</dbReference>
<dbReference type="UniPathway" id="UPA00053">
    <property type="reaction ID" value="UER00087"/>
</dbReference>
<evidence type="ECO:0000259" key="10">
    <source>
        <dbReference type="Pfam" id="PF08501"/>
    </source>
</evidence>
<evidence type="ECO:0000259" key="11">
    <source>
        <dbReference type="Pfam" id="PF18317"/>
    </source>
</evidence>
<feature type="domain" description="Shikimate dehydrogenase substrate binding N-terminal" evidence="10">
    <location>
        <begin position="7"/>
        <end position="89"/>
    </location>
</feature>
<sequence>MSDRYLVIGNPVHQSKSPFIHAEFAQMCGQDIVYDRYLVEADQFDHTVIELFSQDLKGANITVPFKENAYRLADEHSVRAATAGAANTLKKLSNGKLYADNTDGAGLVRDLTANHQISLTGKRILMLGAGGAVRGVLHPVLQQNPEQIVISNRTVEKATLLAKLFSEYGSIEGSPYEALSGHFDLIINGTSASLHDQVPPVPESLIHGDIVCYDMMYGSGDTRFNAWAKSLGAAKCIDGLGMLVEQAAESFQVWREVTVTDTSSVIDKLRASL</sequence>
<dbReference type="KEGG" id="gsn:YC6258_00602"/>
<dbReference type="FunFam" id="3.40.50.720:FF:000104">
    <property type="entry name" value="Shikimate dehydrogenase (NADP(+))"/>
    <property type="match status" value="1"/>
</dbReference>
<evidence type="ECO:0000256" key="6">
    <source>
        <dbReference type="ARBA" id="ARBA00023141"/>
    </source>
</evidence>
<reference evidence="12 13" key="1">
    <citation type="submission" date="2014-01" db="EMBL/GenBank/DDBJ databases">
        <title>Full genme sequencing of cellulolytic bacterium Gynuella sunshinyii YC6258T gen. nov., sp. nov.</title>
        <authorList>
            <person name="Khan H."/>
            <person name="Chung E.J."/>
            <person name="Chung Y.R."/>
        </authorList>
    </citation>
    <scope>NUCLEOTIDE SEQUENCE [LARGE SCALE GENOMIC DNA]</scope>
    <source>
        <strain evidence="12 13">YC6258</strain>
    </source>
</reference>
<protein>
    <recommendedName>
        <fullName evidence="2 8">Shikimate dehydrogenase (NADP(+))</fullName>
        <shortName evidence="8">SDH</shortName>
        <ecNumber evidence="2 8">1.1.1.25</ecNumber>
    </recommendedName>
</protein>
<dbReference type="InterPro" id="IPR041121">
    <property type="entry name" value="SDH_C"/>
</dbReference>
<dbReference type="GO" id="GO:0009423">
    <property type="term" value="P:chorismate biosynthetic process"/>
    <property type="evidence" value="ECO:0007669"/>
    <property type="project" value="UniProtKB-UniRule"/>
</dbReference>
<evidence type="ECO:0000256" key="1">
    <source>
        <dbReference type="ARBA" id="ARBA00004871"/>
    </source>
</evidence>
<dbReference type="AlphaFoldDB" id="A0A0C5VDQ0"/>
<feature type="binding site" evidence="8">
    <location>
        <begin position="152"/>
        <end position="157"/>
    </location>
    <ligand>
        <name>NADP(+)</name>
        <dbReference type="ChEBI" id="CHEBI:58349"/>
    </ligand>
</feature>
<feature type="binding site" evidence="8">
    <location>
        <position position="62"/>
    </location>
    <ligand>
        <name>shikimate</name>
        <dbReference type="ChEBI" id="CHEBI:36208"/>
    </ligand>
</feature>
<feature type="binding site" evidence="8">
    <location>
        <begin position="15"/>
        <end position="17"/>
    </location>
    <ligand>
        <name>shikimate</name>
        <dbReference type="ChEBI" id="CHEBI:36208"/>
    </ligand>
</feature>
<feature type="binding site" evidence="8">
    <location>
        <position position="246"/>
    </location>
    <ligand>
        <name>shikimate</name>
        <dbReference type="ChEBI" id="CHEBI:36208"/>
    </ligand>
</feature>
<keyword evidence="3 8" id="KW-0028">Amino-acid biosynthesis</keyword>
<keyword evidence="4 8" id="KW-0521">NADP</keyword>
<dbReference type="NCBIfam" id="NF001310">
    <property type="entry name" value="PRK00258.1-2"/>
    <property type="match status" value="1"/>
</dbReference>
<evidence type="ECO:0000256" key="2">
    <source>
        <dbReference type="ARBA" id="ARBA00012962"/>
    </source>
</evidence>
<dbReference type="Pfam" id="PF18317">
    <property type="entry name" value="SDH_C"/>
    <property type="match status" value="1"/>
</dbReference>
<dbReference type="Pfam" id="PF01488">
    <property type="entry name" value="Shikimate_DH"/>
    <property type="match status" value="1"/>
</dbReference>
<dbReference type="InterPro" id="IPR036291">
    <property type="entry name" value="NAD(P)-bd_dom_sf"/>
</dbReference>
<feature type="binding site" evidence="8">
    <location>
        <position position="87"/>
    </location>
    <ligand>
        <name>shikimate</name>
        <dbReference type="ChEBI" id="CHEBI:36208"/>
    </ligand>
</feature>
<feature type="active site" description="Proton acceptor" evidence="8">
    <location>
        <position position="66"/>
    </location>
</feature>
<evidence type="ECO:0000256" key="4">
    <source>
        <dbReference type="ARBA" id="ARBA00022857"/>
    </source>
</evidence>
<feature type="binding site" evidence="8">
    <location>
        <position position="217"/>
    </location>
    <ligand>
        <name>shikimate</name>
        <dbReference type="ChEBI" id="CHEBI:36208"/>
    </ligand>
</feature>
<feature type="domain" description="Quinate/shikimate 5-dehydrogenase/glutamyl-tRNA reductase" evidence="9">
    <location>
        <begin position="116"/>
        <end position="193"/>
    </location>
</feature>
<evidence type="ECO:0000256" key="7">
    <source>
        <dbReference type="ARBA" id="ARBA00049442"/>
    </source>
</evidence>
<comment type="caution">
    <text evidence="8">Lacks conserved residue(s) required for the propagation of feature annotation.</text>
</comment>
<feature type="binding site" evidence="8">
    <location>
        <begin position="128"/>
        <end position="132"/>
    </location>
    <ligand>
        <name>NADP(+)</name>
        <dbReference type="ChEBI" id="CHEBI:58349"/>
    </ligand>
</feature>
<organism evidence="12 13">
    <name type="scientific">Gynuella sunshinyii YC6258</name>
    <dbReference type="NCBI Taxonomy" id="1445510"/>
    <lineage>
        <taxon>Bacteria</taxon>
        <taxon>Pseudomonadati</taxon>
        <taxon>Pseudomonadota</taxon>
        <taxon>Gammaproteobacteria</taxon>
        <taxon>Oceanospirillales</taxon>
        <taxon>Saccharospirillaceae</taxon>
        <taxon>Gynuella</taxon>
    </lineage>
</organism>
<dbReference type="OrthoDB" id="9776868at2"/>
<dbReference type="FunFam" id="3.40.50.10860:FF:000006">
    <property type="entry name" value="Shikimate dehydrogenase (NADP(+))"/>
    <property type="match status" value="1"/>
</dbReference>
<dbReference type="STRING" id="1445510.YC6258_00602"/>
<dbReference type="HAMAP" id="MF_00222">
    <property type="entry name" value="Shikimate_DH_AroE"/>
    <property type="match status" value="1"/>
</dbReference>
<dbReference type="CDD" id="cd01065">
    <property type="entry name" value="NAD_bind_Shikimate_DH"/>
    <property type="match status" value="1"/>
</dbReference>
<comment type="function">
    <text evidence="8">Involved in the biosynthesis of the chorismate, which leads to the biosynthesis of aromatic amino acids. Catalyzes the reversible NADPH linked reduction of 3-dehydroshikimate (DHSA) to yield shikimate (SA).</text>
</comment>
<dbReference type="GO" id="GO:0004764">
    <property type="term" value="F:shikimate 3-dehydrogenase (NADP+) activity"/>
    <property type="evidence" value="ECO:0007669"/>
    <property type="project" value="UniProtKB-UniRule"/>
</dbReference>
<dbReference type="GO" id="GO:0005829">
    <property type="term" value="C:cytosol"/>
    <property type="evidence" value="ECO:0007669"/>
    <property type="project" value="TreeGrafter"/>
</dbReference>
<comment type="similarity">
    <text evidence="8">Belongs to the shikimate dehydrogenase family.</text>
</comment>
<dbReference type="InterPro" id="IPR013708">
    <property type="entry name" value="Shikimate_DH-bd_N"/>
</dbReference>
<dbReference type="Pfam" id="PF08501">
    <property type="entry name" value="Shikimate_dh_N"/>
    <property type="match status" value="1"/>
</dbReference>
<dbReference type="HOGENOM" id="CLU_044063_2_1_6"/>
<dbReference type="RefSeq" id="WP_044615662.1">
    <property type="nucleotide sequence ID" value="NZ_CP007142.1"/>
</dbReference>
<accession>A0A0C5VDQ0</accession>
<feature type="domain" description="SDH C-terminal" evidence="11">
    <location>
        <begin position="239"/>
        <end position="257"/>
    </location>
</feature>
<dbReference type="GO" id="GO:0050661">
    <property type="term" value="F:NADP binding"/>
    <property type="evidence" value="ECO:0007669"/>
    <property type="project" value="InterPro"/>
</dbReference>
<dbReference type="GO" id="GO:0008652">
    <property type="term" value="P:amino acid biosynthetic process"/>
    <property type="evidence" value="ECO:0007669"/>
    <property type="project" value="UniProtKB-KW"/>
</dbReference>
<dbReference type="EC" id="1.1.1.25" evidence="2 8"/>
<dbReference type="Gene3D" id="3.40.50.10860">
    <property type="entry name" value="Leucine Dehydrogenase, chain A, domain 1"/>
    <property type="match status" value="1"/>
</dbReference>
<comment type="subunit">
    <text evidence="8">Homodimer.</text>
</comment>
<keyword evidence="5 8" id="KW-0560">Oxidoreductase</keyword>
<feature type="binding site" evidence="8">
    <location>
        <position position="215"/>
    </location>
    <ligand>
        <name>NADP(+)</name>
        <dbReference type="ChEBI" id="CHEBI:58349"/>
    </ligand>
</feature>
<dbReference type="GO" id="GO:0009073">
    <property type="term" value="P:aromatic amino acid family biosynthetic process"/>
    <property type="evidence" value="ECO:0007669"/>
    <property type="project" value="UniProtKB-KW"/>
</dbReference>
<dbReference type="Gene3D" id="3.40.50.720">
    <property type="entry name" value="NAD(P)-binding Rossmann-like Domain"/>
    <property type="match status" value="1"/>
</dbReference>
<dbReference type="EMBL" id="CP007142">
    <property type="protein sequence ID" value="AJQ92652.1"/>
    <property type="molecule type" value="Genomic_DNA"/>
</dbReference>
<gene>
    <name evidence="8" type="primary">aroE</name>
    <name evidence="12" type="ORF">YC6258_00602</name>
</gene>
<dbReference type="InterPro" id="IPR006151">
    <property type="entry name" value="Shikm_DH/Glu-tRNA_Rdtase"/>
</dbReference>
<keyword evidence="13" id="KW-1185">Reference proteome</keyword>
<dbReference type="PATRIC" id="fig|1445510.3.peg.589"/>
<evidence type="ECO:0000313" key="13">
    <source>
        <dbReference type="Proteomes" id="UP000032266"/>
    </source>
</evidence>
<evidence type="ECO:0000256" key="5">
    <source>
        <dbReference type="ARBA" id="ARBA00023002"/>
    </source>
</evidence>
<dbReference type="GO" id="GO:0019632">
    <property type="term" value="P:shikimate metabolic process"/>
    <property type="evidence" value="ECO:0007669"/>
    <property type="project" value="InterPro"/>
</dbReference>
<dbReference type="NCBIfam" id="TIGR00507">
    <property type="entry name" value="aroE"/>
    <property type="match status" value="1"/>
</dbReference>